<dbReference type="SUPFAM" id="SSF47240">
    <property type="entry name" value="Ferritin-like"/>
    <property type="match status" value="1"/>
</dbReference>
<evidence type="ECO:0000256" key="9">
    <source>
        <dbReference type="ARBA" id="ARBA00045964"/>
    </source>
</evidence>
<organism evidence="14 15">
    <name type="scientific">Lynx pardinus</name>
    <name type="common">Iberian lynx</name>
    <name type="synonym">Felis pardina</name>
    <dbReference type="NCBI Taxonomy" id="191816"/>
    <lineage>
        <taxon>Eukaryota</taxon>
        <taxon>Metazoa</taxon>
        <taxon>Chordata</taxon>
        <taxon>Craniata</taxon>
        <taxon>Vertebrata</taxon>
        <taxon>Euteleostomi</taxon>
        <taxon>Mammalia</taxon>
        <taxon>Eutheria</taxon>
        <taxon>Laurasiatheria</taxon>
        <taxon>Carnivora</taxon>
        <taxon>Feliformia</taxon>
        <taxon>Felidae</taxon>
        <taxon>Felinae</taxon>
        <taxon>Lynx</taxon>
    </lineage>
</organism>
<comment type="catalytic activity">
    <reaction evidence="10">
        <text>4 Fe(2+) + O2 + 4 H(+) = 4 Fe(3+) + 2 H2O</text>
        <dbReference type="Rhea" id="RHEA:11148"/>
        <dbReference type="ChEBI" id="CHEBI:15377"/>
        <dbReference type="ChEBI" id="CHEBI:15378"/>
        <dbReference type="ChEBI" id="CHEBI:15379"/>
        <dbReference type="ChEBI" id="CHEBI:29033"/>
        <dbReference type="ChEBI" id="CHEBI:29034"/>
        <dbReference type="EC" id="1.16.3.1"/>
    </reaction>
</comment>
<evidence type="ECO:0000256" key="8">
    <source>
        <dbReference type="ARBA" id="ARBA00044959"/>
    </source>
</evidence>
<dbReference type="GO" id="GO:0004322">
    <property type="term" value="F:ferroxidase activity"/>
    <property type="evidence" value="ECO:0007669"/>
    <property type="project" value="UniProtKB-EC"/>
</dbReference>
<keyword evidence="15" id="KW-1185">Reference proteome</keyword>
<sequence>MGQKYHQDSEATIHCQISLKLYTSYIYLSMSYYFDLSDVALKNFNKYFPHQSHEEREKAEKLMKLQNQ</sequence>
<feature type="binding site" evidence="11">
    <location>
        <position position="55"/>
    </location>
    <ligand>
        <name>Fe cation</name>
        <dbReference type="ChEBI" id="CHEBI:24875"/>
        <label>1</label>
    </ligand>
</feature>
<dbReference type="Proteomes" id="UP000386466">
    <property type="component" value="Unassembled WGS sequence"/>
</dbReference>
<evidence type="ECO:0000256" key="6">
    <source>
        <dbReference type="ARBA" id="ARBA00023004"/>
    </source>
</evidence>
<dbReference type="PANTHER" id="PTHR11431">
    <property type="entry name" value="FERRITIN"/>
    <property type="match status" value="1"/>
</dbReference>
<proteinExistence type="inferred from homology"/>
<keyword evidence="7" id="KW-0458">Lysosome</keyword>
<dbReference type="EMBL" id="CAAGRJ010015033">
    <property type="protein sequence ID" value="VFV31028.1"/>
    <property type="molecule type" value="Genomic_DNA"/>
</dbReference>
<evidence type="ECO:0000256" key="10">
    <source>
        <dbReference type="ARBA" id="ARBA00047990"/>
    </source>
</evidence>
<gene>
    <name evidence="14" type="ORF">LYPA_23C022448</name>
</gene>
<dbReference type="GO" id="GO:0006826">
    <property type="term" value="P:iron ion transport"/>
    <property type="evidence" value="ECO:0007669"/>
    <property type="project" value="InterPro"/>
</dbReference>
<dbReference type="InterPro" id="IPR001519">
    <property type="entry name" value="Ferritin"/>
</dbReference>
<name>A0A485NG85_LYNPA</name>
<evidence type="ECO:0000256" key="7">
    <source>
        <dbReference type="ARBA" id="ARBA00023228"/>
    </source>
</evidence>
<dbReference type="GO" id="GO:0006879">
    <property type="term" value="P:intracellular iron ion homeostasis"/>
    <property type="evidence" value="ECO:0007669"/>
    <property type="project" value="UniProtKB-KW"/>
</dbReference>
<reference evidence="14 15" key="1">
    <citation type="submission" date="2019-01" db="EMBL/GenBank/DDBJ databases">
        <authorList>
            <person name="Alioto T."/>
            <person name="Alioto T."/>
        </authorList>
    </citation>
    <scope>NUCLEOTIDE SEQUENCE [LARGE SCALE GENOMIC DNA]</scope>
</reference>
<keyword evidence="4 12" id="KW-0409">Iron storage</keyword>
<dbReference type="GO" id="GO:0005776">
    <property type="term" value="C:autophagosome"/>
    <property type="evidence" value="ECO:0007669"/>
    <property type="project" value="UniProtKB-SubCell"/>
</dbReference>
<evidence type="ECO:0000256" key="11">
    <source>
        <dbReference type="PIRSR" id="PIRSR601519-1"/>
    </source>
</evidence>
<dbReference type="InterPro" id="IPR008331">
    <property type="entry name" value="Ferritin_DPS_dom"/>
</dbReference>
<evidence type="ECO:0000256" key="5">
    <source>
        <dbReference type="ARBA" id="ARBA00022723"/>
    </source>
</evidence>
<dbReference type="InterPro" id="IPR012347">
    <property type="entry name" value="Ferritin-like"/>
</dbReference>
<dbReference type="PROSITE" id="PS50905">
    <property type="entry name" value="FERRITIN_LIKE"/>
    <property type="match status" value="1"/>
</dbReference>
<dbReference type="Pfam" id="PF00210">
    <property type="entry name" value="Ferritin"/>
    <property type="match status" value="1"/>
</dbReference>
<evidence type="ECO:0000313" key="15">
    <source>
        <dbReference type="Proteomes" id="UP000386466"/>
    </source>
</evidence>
<dbReference type="Gene3D" id="1.20.1260.10">
    <property type="match status" value="1"/>
</dbReference>
<dbReference type="GO" id="GO:0008199">
    <property type="term" value="F:ferric iron binding"/>
    <property type="evidence" value="ECO:0007669"/>
    <property type="project" value="InterPro"/>
</dbReference>
<comment type="function">
    <text evidence="9">Stores iron in a soluble, non-toxic, readily available form. Important for iron homeostasis. Has ferroxidase activity. Iron is taken up in the ferrous form and deposited as ferric hydroxides after oxidation. Also plays a role in delivery of iron to cells. Mediates iron uptake in capsule cells of the developing kidney. Delivery to lysosomes is mediated by the cargo receptor NCOA4 for autophagic degradation and release of iron.</text>
</comment>
<evidence type="ECO:0000256" key="2">
    <source>
        <dbReference type="ARBA" id="ARBA00004419"/>
    </source>
</evidence>
<dbReference type="GO" id="GO:0005764">
    <property type="term" value="C:lysosome"/>
    <property type="evidence" value="ECO:0007669"/>
    <property type="project" value="UniProtKB-SubCell"/>
</dbReference>
<keyword evidence="5 11" id="KW-0479">Metal-binding</keyword>
<dbReference type="AlphaFoldDB" id="A0A485NG85"/>
<dbReference type="InterPro" id="IPR009040">
    <property type="entry name" value="Ferritin-like_diiron"/>
</dbReference>
<keyword evidence="6 11" id="KW-0408">Iron</keyword>
<evidence type="ECO:0000256" key="1">
    <source>
        <dbReference type="ARBA" id="ARBA00004371"/>
    </source>
</evidence>
<comment type="similarity">
    <text evidence="3 12">Belongs to the ferritin family.</text>
</comment>
<protein>
    <recommendedName>
        <fullName evidence="12">Ferritin</fullName>
    </recommendedName>
</protein>
<dbReference type="GO" id="GO:0008198">
    <property type="term" value="F:ferrous iron binding"/>
    <property type="evidence" value="ECO:0007669"/>
    <property type="project" value="TreeGrafter"/>
</dbReference>
<evidence type="ECO:0000256" key="4">
    <source>
        <dbReference type="ARBA" id="ARBA00022434"/>
    </source>
</evidence>
<comment type="function">
    <text evidence="12">Stores iron in a soluble, non-toxic, readily available form. Important for iron homeostasis. Iron is taken up in the ferrous form and deposited as ferric hydroxides after oxidation.</text>
</comment>
<dbReference type="PANTHER" id="PTHR11431:SF37">
    <property type="entry name" value="FERRITIN HEAVY CHAIN"/>
    <property type="match status" value="1"/>
</dbReference>
<comment type="subcellular location">
    <subcellularLocation>
        <location evidence="2">Cytoplasmic vesicle</location>
        <location evidence="2">Autophagosome</location>
    </subcellularLocation>
    <subcellularLocation>
        <location evidence="1">Lysosome</location>
    </subcellularLocation>
</comment>
<evidence type="ECO:0000259" key="13">
    <source>
        <dbReference type="PROSITE" id="PS50905"/>
    </source>
</evidence>
<feature type="domain" description="Ferritin-like diiron" evidence="13">
    <location>
        <begin position="3"/>
        <end position="68"/>
    </location>
</feature>
<comment type="subunit">
    <text evidence="8">Oligomer of 24 subunits. There are two types of subunits: L (light) chain and H (heavy) chain. The major chain can be light or heavy, depending on the species and tissue type. The functional molecule forms a roughly spherical shell with a diameter of 12 nm and contains a central cavity into which the insoluble mineral iron core is deposited. Interacts with NCOA4; NCOA4 promotes targeting of the iron-binding ferritin complex to autolysosomes following starvation or iron depletion.</text>
</comment>
<accession>A0A485NG85</accession>
<dbReference type="InterPro" id="IPR009078">
    <property type="entry name" value="Ferritin-like_SF"/>
</dbReference>
<evidence type="ECO:0000256" key="12">
    <source>
        <dbReference type="RuleBase" id="RU361145"/>
    </source>
</evidence>
<evidence type="ECO:0000313" key="14">
    <source>
        <dbReference type="EMBL" id="VFV31028.1"/>
    </source>
</evidence>
<evidence type="ECO:0000256" key="3">
    <source>
        <dbReference type="ARBA" id="ARBA00007513"/>
    </source>
</evidence>